<evidence type="ECO:0000313" key="1">
    <source>
        <dbReference type="Proteomes" id="UP000887563"/>
    </source>
</evidence>
<organism evidence="1 2">
    <name type="scientific">Meloidogyne incognita</name>
    <name type="common">Southern root-knot nematode worm</name>
    <name type="synonym">Oxyuris incognita</name>
    <dbReference type="NCBI Taxonomy" id="6306"/>
    <lineage>
        <taxon>Eukaryota</taxon>
        <taxon>Metazoa</taxon>
        <taxon>Ecdysozoa</taxon>
        <taxon>Nematoda</taxon>
        <taxon>Chromadorea</taxon>
        <taxon>Rhabditida</taxon>
        <taxon>Tylenchina</taxon>
        <taxon>Tylenchomorpha</taxon>
        <taxon>Tylenchoidea</taxon>
        <taxon>Meloidogynidae</taxon>
        <taxon>Meloidogyninae</taxon>
        <taxon>Meloidogyne</taxon>
        <taxon>Meloidogyne incognita group</taxon>
    </lineage>
</organism>
<protein>
    <submittedName>
        <fullName evidence="2">Uncharacterized protein</fullName>
    </submittedName>
</protein>
<dbReference type="AlphaFoldDB" id="A0A914KNT4"/>
<dbReference type="Proteomes" id="UP000887563">
    <property type="component" value="Unplaced"/>
</dbReference>
<accession>A0A914KNT4</accession>
<sequence>MKRPFLAPHKRRERIGQLNLLSHSLISFGPDQKLACPLPFYLLIYLLNKKVKKKAFVLIGGSARPKGGFPLLGPNAASSC</sequence>
<proteinExistence type="predicted"/>
<keyword evidence="1" id="KW-1185">Reference proteome</keyword>
<dbReference type="WBParaSite" id="Minc3s00041g02340">
    <property type="protein sequence ID" value="Minc3s00041g02340"/>
    <property type="gene ID" value="Minc3s00041g02340"/>
</dbReference>
<name>A0A914KNT4_MELIC</name>
<evidence type="ECO:0000313" key="2">
    <source>
        <dbReference type="WBParaSite" id="Minc3s00041g02340"/>
    </source>
</evidence>
<reference evidence="2" key="1">
    <citation type="submission" date="2022-11" db="UniProtKB">
        <authorList>
            <consortium name="WormBaseParasite"/>
        </authorList>
    </citation>
    <scope>IDENTIFICATION</scope>
</reference>